<dbReference type="InterPro" id="IPR012171">
    <property type="entry name" value="Fatty_acid_desaturase"/>
</dbReference>
<feature type="transmembrane region" description="Helical" evidence="11">
    <location>
        <begin position="123"/>
        <end position="145"/>
    </location>
</feature>
<dbReference type="GO" id="GO:0016020">
    <property type="term" value="C:membrane"/>
    <property type="evidence" value="ECO:0007669"/>
    <property type="project" value="UniProtKB-SubCell"/>
</dbReference>
<dbReference type="SMART" id="SM01117">
    <property type="entry name" value="Cyt-b5"/>
    <property type="match status" value="1"/>
</dbReference>
<keyword evidence="10 11" id="KW-0472">Membrane</keyword>
<dbReference type="GeneID" id="110985855"/>
<dbReference type="CDD" id="cd03506">
    <property type="entry name" value="Delta6-FADS-like"/>
    <property type="match status" value="1"/>
</dbReference>
<gene>
    <name evidence="14" type="primary">LOC110985855</name>
</gene>
<dbReference type="PRINTS" id="PR00363">
    <property type="entry name" value="CYTOCHROMEB5"/>
</dbReference>
<proteinExistence type="inferred from homology"/>
<reference evidence="14" key="1">
    <citation type="submission" date="2025-08" db="UniProtKB">
        <authorList>
            <consortium name="RefSeq"/>
        </authorList>
    </citation>
    <scope>IDENTIFICATION</scope>
</reference>
<evidence type="ECO:0000256" key="5">
    <source>
        <dbReference type="ARBA" id="ARBA00022723"/>
    </source>
</evidence>
<dbReference type="Pfam" id="PF00487">
    <property type="entry name" value="FA_desaturase"/>
    <property type="match status" value="1"/>
</dbReference>
<dbReference type="RefSeq" id="XP_022102967.1">
    <property type="nucleotide sequence ID" value="XM_022247275.1"/>
</dbReference>
<dbReference type="GO" id="GO:0046872">
    <property type="term" value="F:metal ion binding"/>
    <property type="evidence" value="ECO:0007669"/>
    <property type="project" value="UniProtKB-KW"/>
</dbReference>
<evidence type="ECO:0000256" key="4">
    <source>
        <dbReference type="ARBA" id="ARBA00022692"/>
    </source>
</evidence>
<dbReference type="OrthoDB" id="260091at2759"/>
<dbReference type="InterPro" id="IPR001199">
    <property type="entry name" value="Cyt_B5-like_heme/steroid-bd"/>
</dbReference>
<keyword evidence="4 11" id="KW-0812">Transmembrane</keyword>
<feature type="transmembrane region" description="Helical" evidence="11">
    <location>
        <begin position="257"/>
        <end position="274"/>
    </location>
</feature>
<keyword evidence="6 11" id="KW-1133">Transmembrane helix</keyword>
<feature type="transmembrane region" description="Helical" evidence="11">
    <location>
        <begin position="151"/>
        <end position="168"/>
    </location>
</feature>
<evidence type="ECO:0000313" key="14">
    <source>
        <dbReference type="RefSeq" id="XP_022102967.1"/>
    </source>
</evidence>
<feature type="transmembrane region" description="Helical" evidence="11">
    <location>
        <begin position="294"/>
        <end position="319"/>
    </location>
</feature>
<evidence type="ECO:0000256" key="2">
    <source>
        <dbReference type="ARBA" id="ARBA00009295"/>
    </source>
</evidence>
<keyword evidence="13" id="KW-1185">Reference proteome</keyword>
<dbReference type="GO" id="GO:0006629">
    <property type="term" value="P:lipid metabolic process"/>
    <property type="evidence" value="ECO:0007669"/>
    <property type="project" value="UniProtKB-KW"/>
</dbReference>
<evidence type="ECO:0000256" key="3">
    <source>
        <dbReference type="ARBA" id="ARBA00022617"/>
    </source>
</evidence>
<dbReference type="AlphaFoldDB" id="A0A8B7ZDC3"/>
<comment type="similarity">
    <text evidence="2">Belongs to the fatty acid desaturase type 1 family.</text>
</comment>
<accession>A0A8B7ZDC3</accession>
<feature type="domain" description="Cytochrome b5 heme-binding" evidence="12">
    <location>
        <begin position="16"/>
        <end position="93"/>
    </location>
</feature>
<dbReference type="KEGG" id="aplc:110985855"/>
<sequence>MGKGHQGQGVSEVNKHGYYSWDEVKKHSTRTDKWVVIEDGVYDVSQWVKRHPGGLKVLSHYAGEDATDPFVAFHPDKKIVRKFLKPLRIGSLSPNDTVKASIVTDMRDLRTQAEEMGLFTPNLWFYAAHLGHILALEVLGWLVLWYYGTGWLPYLFTAVLLTISQAQAGWLQHDLGHLSVFRQSRWNHWLHYFVIGGLKAASAHWWNYRHFQHHAKPNVVKKDPDITMPYLFLFGDKMPIKWASLKRGFMPYNYQQGYFFLIGPPLLLPIYFHVENMYHIFTKKVWTDLAWTVIFFVRFFATYGPLLGGLSAFGLYMFVRFLESHWFVWVTQMNHIPMEVDTDHRRDWLTLQVQATCNVQPSFFNDWFTGHLNYQIEHHLFPTMPRHNYMKIVPHVKALCMKHGLRYQSKTLLGAFADIVYSLRTSGQLWYDAYNHT</sequence>
<evidence type="ECO:0000313" key="13">
    <source>
        <dbReference type="Proteomes" id="UP000694845"/>
    </source>
</evidence>
<keyword evidence="8" id="KW-0408">Iron</keyword>
<evidence type="ECO:0000256" key="10">
    <source>
        <dbReference type="ARBA" id="ARBA00023136"/>
    </source>
</evidence>
<dbReference type="InterPro" id="IPR036400">
    <property type="entry name" value="Cyt_B5-like_heme/steroid_sf"/>
</dbReference>
<dbReference type="Gene3D" id="3.10.120.10">
    <property type="entry name" value="Cytochrome b5-like heme/steroid binding domain"/>
    <property type="match status" value="1"/>
</dbReference>
<dbReference type="InterPro" id="IPR005804">
    <property type="entry name" value="FA_desaturase_dom"/>
</dbReference>
<keyword evidence="5" id="KW-0479">Metal-binding</keyword>
<dbReference type="OMA" id="LYNCNYF"/>
<evidence type="ECO:0000256" key="7">
    <source>
        <dbReference type="ARBA" id="ARBA00023002"/>
    </source>
</evidence>
<evidence type="ECO:0000256" key="8">
    <source>
        <dbReference type="ARBA" id="ARBA00023004"/>
    </source>
</evidence>
<evidence type="ECO:0000256" key="1">
    <source>
        <dbReference type="ARBA" id="ARBA00004141"/>
    </source>
</evidence>
<dbReference type="FunFam" id="3.10.120.10:FF:000007">
    <property type="entry name" value="Sulfite oxidase, mitochondrial"/>
    <property type="match status" value="1"/>
</dbReference>
<dbReference type="SUPFAM" id="SSF55856">
    <property type="entry name" value="Cytochrome b5-like heme/steroid binding domain"/>
    <property type="match status" value="1"/>
</dbReference>
<dbReference type="GO" id="GO:0016717">
    <property type="term" value="F:oxidoreductase activity, acting on paired donors, with oxidation of a pair of donors resulting in the reduction of molecular oxygen to two molecules of water"/>
    <property type="evidence" value="ECO:0007669"/>
    <property type="project" value="TreeGrafter"/>
</dbReference>
<name>A0A8B7ZDC3_ACAPL</name>
<evidence type="ECO:0000256" key="9">
    <source>
        <dbReference type="ARBA" id="ARBA00023098"/>
    </source>
</evidence>
<dbReference type="PANTHER" id="PTHR19353">
    <property type="entry name" value="FATTY ACID DESATURASE 2"/>
    <property type="match status" value="1"/>
</dbReference>
<keyword evidence="3" id="KW-0349">Heme</keyword>
<organism evidence="13 14">
    <name type="scientific">Acanthaster planci</name>
    <name type="common">Crown-of-thorns starfish</name>
    <dbReference type="NCBI Taxonomy" id="133434"/>
    <lineage>
        <taxon>Eukaryota</taxon>
        <taxon>Metazoa</taxon>
        <taxon>Echinodermata</taxon>
        <taxon>Eleutherozoa</taxon>
        <taxon>Asterozoa</taxon>
        <taxon>Asteroidea</taxon>
        <taxon>Valvatacea</taxon>
        <taxon>Valvatida</taxon>
        <taxon>Acanthasteridae</taxon>
        <taxon>Acanthaster</taxon>
    </lineage>
</organism>
<keyword evidence="7" id="KW-0560">Oxidoreductase</keyword>
<evidence type="ECO:0000256" key="6">
    <source>
        <dbReference type="ARBA" id="ARBA00022989"/>
    </source>
</evidence>
<dbReference type="PIRSF" id="PIRSF015921">
    <property type="entry name" value="FA_sphinglp_des"/>
    <property type="match status" value="1"/>
</dbReference>
<comment type="subcellular location">
    <subcellularLocation>
        <location evidence="1">Membrane</location>
        <topology evidence="1">Multi-pass membrane protein</topology>
    </subcellularLocation>
</comment>
<dbReference type="Pfam" id="PF00173">
    <property type="entry name" value="Cyt-b5"/>
    <property type="match status" value="1"/>
</dbReference>
<protein>
    <submittedName>
        <fullName evidence="14">Fatty acid desaturase 2-like</fullName>
    </submittedName>
</protein>
<dbReference type="Proteomes" id="UP000694845">
    <property type="component" value="Unplaced"/>
</dbReference>
<feature type="transmembrane region" description="Helical" evidence="11">
    <location>
        <begin position="189"/>
        <end position="206"/>
    </location>
</feature>
<dbReference type="PANTHER" id="PTHR19353:SF88">
    <property type="entry name" value="DELTA(5) FATTY ACID DESATURASE FAT-4"/>
    <property type="match status" value="1"/>
</dbReference>
<evidence type="ECO:0000259" key="12">
    <source>
        <dbReference type="PROSITE" id="PS50255"/>
    </source>
</evidence>
<evidence type="ECO:0000256" key="11">
    <source>
        <dbReference type="SAM" id="Phobius"/>
    </source>
</evidence>
<dbReference type="PROSITE" id="PS50255">
    <property type="entry name" value="CYTOCHROME_B5_2"/>
    <property type="match status" value="1"/>
</dbReference>
<keyword evidence="9" id="KW-0443">Lipid metabolism</keyword>